<dbReference type="NCBIfam" id="NF003219">
    <property type="entry name" value="PRK04191.1"/>
    <property type="match status" value="1"/>
</dbReference>
<keyword evidence="3" id="KW-0694">RNA-binding</keyword>
<feature type="region of interest" description="Disordered" evidence="7">
    <location>
        <begin position="208"/>
        <end position="228"/>
    </location>
</feature>
<dbReference type="InterPro" id="IPR004044">
    <property type="entry name" value="KH_dom_type_2"/>
</dbReference>
<evidence type="ECO:0000256" key="5">
    <source>
        <dbReference type="ARBA" id="ARBA00023274"/>
    </source>
</evidence>
<dbReference type="GO" id="GO:0019843">
    <property type="term" value="F:rRNA binding"/>
    <property type="evidence" value="ECO:0007669"/>
    <property type="project" value="UniProtKB-KW"/>
</dbReference>
<dbReference type="NCBIfam" id="TIGR01008">
    <property type="entry name" value="uS3_euk_arch"/>
    <property type="match status" value="1"/>
</dbReference>
<evidence type="ECO:0000256" key="3">
    <source>
        <dbReference type="ARBA" id="ARBA00022884"/>
    </source>
</evidence>
<dbReference type="GO" id="GO:0022627">
    <property type="term" value="C:cytosolic small ribosomal subunit"/>
    <property type="evidence" value="ECO:0007669"/>
    <property type="project" value="TreeGrafter"/>
</dbReference>
<dbReference type="FunFam" id="3.30.300.20:FF:000001">
    <property type="entry name" value="30S ribosomal protein S3"/>
    <property type="match status" value="1"/>
</dbReference>
<evidence type="ECO:0000256" key="4">
    <source>
        <dbReference type="ARBA" id="ARBA00022980"/>
    </source>
</evidence>
<dbReference type="InterPro" id="IPR005703">
    <property type="entry name" value="Ribosomal_uS3_euk/arc"/>
</dbReference>
<keyword evidence="4 9" id="KW-0689">Ribosomal protein</keyword>
<name>T0ZX60_9ZZZZ</name>
<dbReference type="EMBL" id="AUZY01007662">
    <property type="protein sequence ID" value="EQD49222.1"/>
    <property type="molecule type" value="Genomic_DNA"/>
</dbReference>
<comment type="caution">
    <text evidence="9">The sequence shown here is derived from an EMBL/GenBank/DDBJ whole genome shotgun (WGS) entry which is preliminary data.</text>
</comment>
<accession>T0ZX60</accession>
<dbReference type="InterPro" id="IPR057258">
    <property type="entry name" value="Ribosomal_uS3"/>
</dbReference>
<keyword evidence="5" id="KW-0687">Ribonucleoprotein</keyword>
<keyword evidence="2" id="KW-0699">rRNA-binding</keyword>
<evidence type="ECO:0000256" key="1">
    <source>
        <dbReference type="ARBA" id="ARBA00010761"/>
    </source>
</evidence>
<organism evidence="9">
    <name type="scientific">mine drainage metagenome</name>
    <dbReference type="NCBI Taxonomy" id="410659"/>
    <lineage>
        <taxon>unclassified sequences</taxon>
        <taxon>metagenomes</taxon>
        <taxon>ecological metagenomes</taxon>
    </lineage>
</organism>
<feature type="compositionally biased region" description="Pro residues" evidence="7">
    <location>
        <begin position="208"/>
        <end position="217"/>
    </location>
</feature>
<evidence type="ECO:0000313" key="9">
    <source>
        <dbReference type="EMBL" id="EQD49222.1"/>
    </source>
</evidence>
<dbReference type="HAMAP" id="MF_01309_A">
    <property type="entry name" value="Ribosomal_uS3_A"/>
    <property type="match status" value="1"/>
</dbReference>
<dbReference type="AlphaFoldDB" id="T0ZX60"/>
<dbReference type="Gene3D" id="3.30.300.20">
    <property type="match status" value="1"/>
</dbReference>
<dbReference type="Pfam" id="PF07650">
    <property type="entry name" value="KH_2"/>
    <property type="match status" value="1"/>
</dbReference>
<dbReference type="PANTHER" id="PTHR11760">
    <property type="entry name" value="30S/40S RIBOSOMAL PROTEIN S3"/>
    <property type="match status" value="1"/>
</dbReference>
<dbReference type="Gene3D" id="3.30.1140.32">
    <property type="entry name" value="Ribosomal protein S3, C-terminal domain"/>
    <property type="match status" value="1"/>
</dbReference>
<protein>
    <recommendedName>
        <fullName evidence="6">30S ribosomal protein S3</fullName>
    </recommendedName>
</protein>
<dbReference type="PROSITE" id="PS50823">
    <property type="entry name" value="KH_TYPE_2"/>
    <property type="match status" value="1"/>
</dbReference>
<dbReference type="InterPro" id="IPR015946">
    <property type="entry name" value="KH_dom-like_a/b"/>
</dbReference>
<dbReference type="InterPro" id="IPR009019">
    <property type="entry name" value="KH_sf_prok-type"/>
</dbReference>
<evidence type="ECO:0000256" key="6">
    <source>
        <dbReference type="ARBA" id="ARBA00035521"/>
    </source>
</evidence>
<proteinExistence type="inferred from homology"/>
<dbReference type="CDD" id="cd02411">
    <property type="entry name" value="KH-II_30S_S3_arch"/>
    <property type="match status" value="1"/>
</dbReference>
<sequence length="228" mass="25320">MAQERKFIQEGSHRVLLKDFLVSQAQRAGFGGLDIQRTPMGTRITLICERPGIIIGRRGEFIKQLTSTLANDYAVDNPQIEVLEEKRPNLNAQLMSEKLASTLERGWHFRRAGHSTVRRIMESGARGCQVVLSGKLTGERHRTERFKAGMIKYCGQASLYDMDRGFTQAKLKPGVIGVTVWIMHADARMPDEIKIKAPSGEVIPVVVPTPPTLPPEEPPLEGAEVPSP</sequence>
<evidence type="ECO:0000259" key="8">
    <source>
        <dbReference type="PROSITE" id="PS50823"/>
    </source>
</evidence>
<reference evidence="9" key="1">
    <citation type="submission" date="2013-08" db="EMBL/GenBank/DDBJ databases">
        <authorList>
            <person name="Mendez C."/>
            <person name="Richter M."/>
            <person name="Ferrer M."/>
            <person name="Sanchez J."/>
        </authorList>
    </citation>
    <scope>NUCLEOTIDE SEQUENCE</scope>
</reference>
<dbReference type="InterPro" id="IPR001351">
    <property type="entry name" value="Ribosomal_uS3_C"/>
</dbReference>
<feature type="domain" description="KH type-2" evidence="8">
    <location>
        <begin position="17"/>
        <end position="96"/>
    </location>
</feature>
<comment type="similarity">
    <text evidence="1">Belongs to the universal ribosomal protein uS3 family.</text>
</comment>
<dbReference type="InterPro" id="IPR036419">
    <property type="entry name" value="Ribosomal_S3_C_sf"/>
</dbReference>
<dbReference type="GO" id="GO:0003735">
    <property type="term" value="F:structural constituent of ribosome"/>
    <property type="evidence" value="ECO:0007669"/>
    <property type="project" value="InterPro"/>
</dbReference>
<evidence type="ECO:0000256" key="2">
    <source>
        <dbReference type="ARBA" id="ARBA00022730"/>
    </source>
</evidence>
<dbReference type="SUPFAM" id="SSF54814">
    <property type="entry name" value="Prokaryotic type KH domain (KH-domain type II)"/>
    <property type="match status" value="1"/>
</dbReference>
<dbReference type="PANTHER" id="PTHR11760:SF32">
    <property type="entry name" value="SMALL RIBOSOMAL SUBUNIT PROTEIN US3"/>
    <property type="match status" value="1"/>
</dbReference>
<reference evidence="9" key="2">
    <citation type="journal article" date="2014" name="ISME J.">
        <title>Microbial stratification in low pH oxic and suboxic macroscopic growths along an acid mine drainage.</title>
        <authorList>
            <person name="Mendez-Garcia C."/>
            <person name="Mesa V."/>
            <person name="Sprenger R.R."/>
            <person name="Richter M."/>
            <person name="Diez M.S."/>
            <person name="Solano J."/>
            <person name="Bargiela R."/>
            <person name="Golyshina O.V."/>
            <person name="Manteca A."/>
            <person name="Ramos J.L."/>
            <person name="Gallego J.R."/>
            <person name="Llorente I."/>
            <person name="Martins Dos Santos V.A."/>
            <person name="Jensen O.N."/>
            <person name="Pelaez A.I."/>
            <person name="Sanchez J."/>
            <person name="Ferrer M."/>
        </authorList>
    </citation>
    <scope>NUCLEOTIDE SEQUENCE</scope>
</reference>
<dbReference type="GO" id="GO:0006412">
    <property type="term" value="P:translation"/>
    <property type="evidence" value="ECO:0007669"/>
    <property type="project" value="InterPro"/>
</dbReference>
<gene>
    <name evidence="9" type="ORF">B1B_11748</name>
</gene>
<dbReference type="SUPFAM" id="SSF54821">
    <property type="entry name" value="Ribosomal protein S3 C-terminal domain"/>
    <property type="match status" value="1"/>
</dbReference>
<dbReference type="InterPro" id="IPR027488">
    <property type="entry name" value="Ribosomal_uS3_arc"/>
</dbReference>
<dbReference type="Pfam" id="PF00189">
    <property type="entry name" value="Ribosomal_S3_C"/>
    <property type="match status" value="1"/>
</dbReference>
<evidence type="ECO:0000256" key="7">
    <source>
        <dbReference type="SAM" id="MobiDB-lite"/>
    </source>
</evidence>